<dbReference type="GeneID" id="92181606"/>
<feature type="compositionally biased region" description="Basic residues" evidence="1">
    <location>
        <begin position="13"/>
        <end position="23"/>
    </location>
</feature>
<protein>
    <recommendedName>
        <fullName evidence="5">Transmembrane protein</fullName>
    </recommendedName>
</protein>
<feature type="compositionally biased region" description="Basic and acidic residues" evidence="1">
    <location>
        <begin position="206"/>
        <end position="225"/>
    </location>
</feature>
<feature type="region of interest" description="Disordered" evidence="1">
    <location>
        <begin position="1"/>
        <end position="95"/>
    </location>
</feature>
<evidence type="ECO:0008006" key="5">
    <source>
        <dbReference type="Google" id="ProtNLM"/>
    </source>
</evidence>
<keyword evidence="2" id="KW-0812">Transmembrane</keyword>
<dbReference type="AlphaFoldDB" id="A0AAW0Z0F7"/>
<dbReference type="RefSeq" id="XP_066801861.1">
    <property type="nucleotide sequence ID" value="XM_066947447.1"/>
</dbReference>
<gene>
    <name evidence="3" type="ORF">IAR55_004348</name>
</gene>
<reference evidence="3 4" key="1">
    <citation type="journal article" date="2024" name="bioRxiv">
        <title>Comparative genomics of Cryptococcus and Kwoniella reveals pathogenesis evolution and contrasting karyotype dynamics via intercentromeric recombination or chromosome fusion.</title>
        <authorList>
            <person name="Coelho M.A."/>
            <person name="David-Palma M."/>
            <person name="Shea T."/>
            <person name="Bowers K."/>
            <person name="McGinley-Smith S."/>
            <person name="Mohammad A.W."/>
            <person name="Gnirke A."/>
            <person name="Yurkov A.M."/>
            <person name="Nowrousian M."/>
            <person name="Sun S."/>
            <person name="Cuomo C.A."/>
            <person name="Heitman J."/>
        </authorList>
    </citation>
    <scope>NUCLEOTIDE SEQUENCE [LARGE SCALE GENOMIC DNA]</scope>
    <source>
        <strain evidence="3 4">CBS 13917</strain>
    </source>
</reference>
<feature type="compositionally biased region" description="Polar residues" evidence="1">
    <location>
        <begin position="24"/>
        <end position="44"/>
    </location>
</feature>
<feature type="transmembrane region" description="Helical" evidence="2">
    <location>
        <begin position="116"/>
        <end position="139"/>
    </location>
</feature>
<evidence type="ECO:0000313" key="3">
    <source>
        <dbReference type="EMBL" id="KAK8850430.1"/>
    </source>
</evidence>
<organism evidence="3 4">
    <name type="scientific">Kwoniella newhampshirensis</name>
    <dbReference type="NCBI Taxonomy" id="1651941"/>
    <lineage>
        <taxon>Eukaryota</taxon>
        <taxon>Fungi</taxon>
        <taxon>Dikarya</taxon>
        <taxon>Basidiomycota</taxon>
        <taxon>Agaricomycotina</taxon>
        <taxon>Tremellomycetes</taxon>
        <taxon>Tremellales</taxon>
        <taxon>Cryptococcaceae</taxon>
        <taxon>Kwoniella</taxon>
    </lineage>
</organism>
<dbReference type="Proteomes" id="UP001388673">
    <property type="component" value="Unassembled WGS sequence"/>
</dbReference>
<sequence>MSTSETYLPPTHTHAHTHGHGHSRNASSYASAENGGRSLTQRSPSPSPTKPTFGFVPDQPIPSSSTITGGGAGVGSSSSLDRNGGGGGSGYAGLTPQRIGRAIGARFMRAVRRGHLPFLIVFFSCTIVFFSALAGVGYVEPPPTDSLADGTLINPGGAGGAPVAGGGEGDAAFKIGRPVFDPSEDQRKLGLERKIAEQRALEEAWARKKRPKDGAWMRKQRDDKAIRRKPSTATKTSTAASAYDTVVAELVDTGDDGAEGLDGRAPVVV</sequence>
<comment type="caution">
    <text evidence="3">The sequence shown here is derived from an EMBL/GenBank/DDBJ whole genome shotgun (WGS) entry which is preliminary data.</text>
</comment>
<keyword evidence="4" id="KW-1185">Reference proteome</keyword>
<feature type="region of interest" description="Disordered" evidence="1">
    <location>
        <begin position="206"/>
        <end position="240"/>
    </location>
</feature>
<evidence type="ECO:0000256" key="1">
    <source>
        <dbReference type="SAM" id="MobiDB-lite"/>
    </source>
</evidence>
<proteinExistence type="predicted"/>
<keyword evidence="2" id="KW-1133">Transmembrane helix</keyword>
<name>A0AAW0Z0F7_9TREE</name>
<feature type="compositionally biased region" description="Low complexity" evidence="1">
    <location>
        <begin position="231"/>
        <end position="240"/>
    </location>
</feature>
<keyword evidence="2" id="KW-0472">Membrane</keyword>
<accession>A0AAW0Z0F7</accession>
<dbReference type="KEGG" id="kne:92181606"/>
<dbReference type="EMBL" id="JBCAWK010000008">
    <property type="protein sequence ID" value="KAK8850430.1"/>
    <property type="molecule type" value="Genomic_DNA"/>
</dbReference>
<evidence type="ECO:0000256" key="2">
    <source>
        <dbReference type="SAM" id="Phobius"/>
    </source>
</evidence>
<evidence type="ECO:0000313" key="4">
    <source>
        <dbReference type="Proteomes" id="UP001388673"/>
    </source>
</evidence>